<keyword evidence="1" id="KW-0472">Membrane</keyword>
<reference evidence="2 3" key="1">
    <citation type="submission" date="2023-09" db="EMBL/GenBank/DDBJ databases">
        <authorList>
            <person name="Rey-Velasco X."/>
        </authorList>
    </citation>
    <scope>NUCLEOTIDE SEQUENCE [LARGE SCALE GENOMIC DNA]</scope>
    <source>
        <strain evidence="2 3">P117</strain>
    </source>
</reference>
<proteinExistence type="predicted"/>
<dbReference type="RefSeq" id="WP_311369784.1">
    <property type="nucleotide sequence ID" value="NZ_JAVRHX010000006.1"/>
</dbReference>
<dbReference type="Proteomes" id="UP001253545">
    <property type="component" value="Unassembled WGS sequence"/>
</dbReference>
<dbReference type="EMBL" id="JAVRHX010000006">
    <property type="protein sequence ID" value="MDT0596257.1"/>
    <property type="molecule type" value="Genomic_DNA"/>
</dbReference>
<protein>
    <submittedName>
        <fullName evidence="2">Uncharacterized protein</fullName>
    </submittedName>
</protein>
<feature type="transmembrane region" description="Helical" evidence="1">
    <location>
        <begin position="15"/>
        <end position="36"/>
    </location>
</feature>
<accession>A0ABU2ZXX2</accession>
<evidence type="ECO:0000313" key="3">
    <source>
        <dbReference type="Proteomes" id="UP001253545"/>
    </source>
</evidence>
<gene>
    <name evidence="2" type="ORF">RM552_15490</name>
</gene>
<sequence>MLLRRFMKHVDDQNWFAVGLDVLVVITGIFLGLQIAEWNDGRNNRNDAQDFLVRIHGELLAAETASSRVRVRRLNLIDHLSDAVTVIFDKDAKRLLEEEHCFALATSHYYNIAISDLPSLIELMSAGRVAIIENNKLRTELIAFQQSVGTLKENISISFRVGHKLPIHHPKLIRSEPYFNETLGEIQARYVCDLEGMRLAPSFLNMASENADAYDAYLRDGLRPWSERMKSLHHLLDEILGLTHNDIK</sequence>
<keyword evidence="3" id="KW-1185">Reference proteome</keyword>
<keyword evidence="1" id="KW-0812">Transmembrane</keyword>
<organism evidence="2 3">
    <name type="scientific">Glaciecola petra</name>
    <dbReference type="NCBI Taxonomy" id="3075602"/>
    <lineage>
        <taxon>Bacteria</taxon>
        <taxon>Pseudomonadati</taxon>
        <taxon>Pseudomonadota</taxon>
        <taxon>Gammaproteobacteria</taxon>
        <taxon>Alteromonadales</taxon>
        <taxon>Alteromonadaceae</taxon>
        <taxon>Glaciecola</taxon>
    </lineage>
</organism>
<evidence type="ECO:0000313" key="2">
    <source>
        <dbReference type="EMBL" id="MDT0596257.1"/>
    </source>
</evidence>
<name>A0ABU2ZXX2_9ALTE</name>
<evidence type="ECO:0000256" key="1">
    <source>
        <dbReference type="SAM" id="Phobius"/>
    </source>
</evidence>
<comment type="caution">
    <text evidence="2">The sequence shown here is derived from an EMBL/GenBank/DDBJ whole genome shotgun (WGS) entry which is preliminary data.</text>
</comment>
<keyword evidence="1" id="KW-1133">Transmembrane helix</keyword>